<comment type="caution">
    <text evidence="6">The sequence shown here is derived from an EMBL/GenBank/DDBJ whole genome shotgun (WGS) entry which is preliminary data.</text>
</comment>
<evidence type="ECO:0000313" key="7">
    <source>
        <dbReference type="Proteomes" id="UP000756346"/>
    </source>
</evidence>
<dbReference type="EMBL" id="JAGTJQ010000013">
    <property type="protein sequence ID" value="KAH7014556.1"/>
    <property type="molecule type" value="Genomic_DNA"/>
</dbReference>
<dbReference type="PROSITE" id="PS00138">
    <property type="entry name" value="SUBTILASE_SER"/>
    <property type="match status" value="1"/>
</dbReference>
<comment type="similarity">
    <text evidence="4">Belongs to the peptidase S8 family.</text>
</comment>
<reference evidence="6" key="1">
    <citation type="journal article" date="2021" name="Nat. Commun.">
        <title>Genetic determinants of endophytism in the Arabidopsis root mycobiome.</title>
        <authorList>
            <person name="Mesny F."/>
            <person name="Miyauchi S."/>
            <person name="Thiergart T."/>
            <person name="Pickel B."/>
            <person name="Atanasova L."/>
            <person name="Karlsson M."/>
            <person name="Huettel B."/>
            <person name="Barry K.W."/>
            <person name="Haridas S."/>
            <person name="Chen C."/>
            <person name="Bauer D."/>
            <person name="Andreopoulos W."/>
            <person name="Pangilinan J."/>
            <person name="LaButti K."/>
            <person name="Riley R."/>
            <person name="Lipzen A."/>
            <person name="Clum A."/>
            <person name="Drula E."/>
            <person name="Henrissat B."/>
            <person name="Kohler A."/>
            <person name="Grigoriev I.V."/>
            <person name="Martin F.M."/>
            <person name="Hacquard S."/>
        </authorList>
    </citation>
    <scope>NUCLEOTIDE SEQUENCE</scope>
    <source>
        <strain evidence="6">MPI-CAGE-CH-0230</strain>
    </source>
</reference>
<feature type="active site" description="Charge relay system" evidence="4">
    <location>
        <position position="899"/>
    </location>
</feature>
<feature type="active site" description="Charge relay system" evidence="4">
    <location>
        <position position="658"/>
    </location>
</feature>
<dbReference type="InterPro" id="IPR015500">
    <property type="entry name" value="Peptidase_S8_subtilisin-rel"/>
</dbReference>
<evidence type="ECO:0000256" key="1">
    <source>
        <dbReference type="ARBA" id="ARBA00022670"/>
    </source>
</evidence>
<dbReference type="PANTHER" id="PTHR43399">
    <property type="entry name" value="SUBTILISIN-RELATED"/>
    <property type="match status" value="1"/>
</dbReference>
<dbReference type="GeneID" id="70180413"/>
<dbReference type="SUPFAM" id="SSF49785">
    <property type="entry name" value="Galactose-binding domain-like"/>
    <property type="match status" value="1"/>
</dbReference>
<dbReference type="PROSITE" id="PS51892">
    <property type="entry name" value="SUBTILASE"/>
    <property type="match status" value="1"/>
</dbReference>
<evidence type="ECO:0000256" key="2">
    <source>
        <dbReference type="ARBA" id="ARBA00022801"/>
    </source>
</evidence>
<keyword evidence="2 4" id="KW-0378">Hydrolase</keyword>
<dbReference type="PANTHER" id="PTHR43399:SF5">
    <property type="entry name" value="PEPTIDASE S8 FAMILY WITH PROTEASE-ASSOCIATED DOMAIN"/>
    <property type="match status" value="1"/>
</dbReference>
<dbReference type="InterPro" id="IPR000209">
    <property type="entry name" value="Peptidase_S8/S53_dom"/>
</dbReference>
<dbReference type="InterPro" id="IPR023828">
    <property type="entry name" value="Peptidase_S8_Ser-AS"/>
</dbReference>
<evidence type="ECO:0000259" key="5">
    <source>
        <dbReference type="Pfam" id="PF00082"/>
    </source>
</evidence>
<dbReference type="InterPro" id="IPR034058">
    <property type="entry name" value="TagA/B/C/D_pept_dom"/>
</dbReference>
<dbReference type="Pfam" id="PF00082">
    <property type="entry name" value="Peptidase_S8"/>
    <property type="match status" value="1"/>
</dbReference>
<keyword evidence="7" id="KW-1185">Reference proteome</keyword>
<dbReference type="InterPro" id="IPR008979">
    <property type="entry name" value="Galactose-bd-like_sf"/>
</dbReference>
<feature type="active site" description="Charge relay system" evidence="4">
    <location>
        <position position="615"/>
    </location>
</feature>
<evidence type="ECO:0000256" key="4">
    <source>
        <dbReference type="PROSITE-ProRule" id="PRU01240"/>
    </source>
</evidence>
<dbReference type="Gene3D" id="3.40.50.200">
    <property type="entry name" value="Peptidase S8/S53 domain"/>
    <property type="match status" value="1"/>
</dbReference>
<dbReference type="GO" id="GO:0004252">
    <property type="term" value="F:serine-type endopeptidase activity"/>
    <property type="evidence" value="ECO:0007669"/>
    <property type="project" value="UniProtKB-UniRule"/>
</dbReference>
<dbReference type="InterPro" id="IPR051048">
    <property type="entry name" value="Peptidase_S8/S53_subtilisin"/>
</dbReference>
<dbReference type="InterPro" id="IPR036852">
    <property type="entry name" value="Peptidase_S8/S53_dom_sf"/>
</dbReference>
<gene>
    <name evidence="6" type="ORF">B0I36DRAFT_255271</name>
</gene>
<dbReference type="Proteomes" id="UP000756346">
    <property type="component" value="Unassembled WGS sequence"/>
</dbReference>
<organism evidence="6 7">
    <name type="scientific">Microdochium trichocladiopsis</name>
    <dbReference type="NCBI Taxonomy" id="1682393"/>
    <lineage>
        <taxon>Eukaryota</taxon>
        <taxon>Fungi</taxon>
        <taxon>Dikarya</taxon>
        <taxon>Ascomycota</taxon>
        <taxon>Pezizomycotina</taxon>
        <taxon>Sordariomycetes</taxon>
        <taxon>Xylariomycetidae</taxon>
        <taxon>Xylariales</taxon>
        <taxon>Microdochiaceae</taxon>
        <taxon>Microdochium</taxon>
    </lineage>
</organism>
<dbReference type="GO" id="GO:0006508">
    <property type="term" value="P:proteolysis"/>
    <property type="evidence" value="ECO:0007669"/>
    <property type="project" value="UniProtKB-KW"/>
</dbReference>
<dbReference type="CDD" id="cd04842">
    <property type="entry name" value="Peptidases_S8_Kp43_protease"/>
    <property type="match status" value="1"/>
</dbReference>
<accession>A0A9P8XU06</accession>
<keyword evidence="1 4" id="KW-0645">Protease</keyword>
<evidence type="ECO:0000313" key="6">
    <source>
        <dbReference type="EMBL" id="KAH7014556.1"/>
    </source>
</evidence>
<dbReference type="AlphaFoldDB" id="A0A9P8XU06"/>
<proteinExistence type="inferred from homology"/>
<dbReference type="PRINTS" id="PR00723">
    <property type="entry name" value="SUBTILISIN"/>
</dbReference>
<dbReference type="OrthoDB" id="10256524at2759"/>
<feature type="domain" description="Peptidase S8/S53" evidence="5">
    <location>
        <begin position="606"/>
        <end position="958"/>
    </location>
</feature>
<protein>
    <submittedName>
        <fullName evidence="6">Peptidase S8/S53 domain-containing protein</fullName>
    </submittedName>
</protein>
<dbReference type="SUPFAM" id="SSF52743">
    <property type="entry name" value="Subtilisin-like"/>
    <property type="match status" value="1"/>
</dbReference>
<evidence type="ECO:0000256" key="3">
    <source>
        <dbReference type="ARBA" id="ARBA00022825"/>
    </source>
</evidence>
<dbReference type="RefSeq" id="XP_046005523.1">
    <property type="nucleotide sequence ID" value="XM_046150867.1"/>
</dbReference>
<name>A0A9P8XU06_9PEZI</name>
<keyword evidence="3 4" id="KW-0720">Serine protease</keyword>
<sequence>MVEPSYLEAEDSAIADFYAEARKNRGSESDKPAEEDETAMAVAGSIGGVYNQPIHESITLSALMSVDASGVSSTRSLKSATNGDWEFVRGVIWNDDPAGLLFDDTSSENHSYAWGLQWWNEYRNAKSQWDQPLHGERWRNPIGRSHYGDLQFLHCMASKIGESPHETKRKIMTWMEVMYKLSKGEDGITPDTKPKDTKLDQLLAPPAGTMGGSLPPRFHPLSYMLAPKSTFSNLDIRRRALGSMFHVIQDSFAIGHTRRVPINGGDIISQDPLTFRPGVTDRWGPIKNFHTYHGQDDHQHAHYDHGSDGVPNPSDLRDLDQWDQLIGCRDAVDRCIGLAKLRFSGASWDGQGGVREYLDGVFEIAQDATPANSEDIIAVYIAKQNRLTTIPRSHWTPRPIMSDPILVNGNKVVPGDIPSHIPRDAAGTNFILLQSKNETFSALEKVELAKFGVEFLEYVGERTYLCRYEPKDLGVLERKTYVQSAIIYLRELKTTDAPKSAVETEKDEDHYEVDCILHHKPNVTAEELARYVAKAAGVSIDELHVSEAKIRLVVNQEKLEALAKLDSINRIERVHADEIANDKARGTLLMMAGDGGMAMSSSTYQGEGQIVCIADTGIDRGKKSTGPSDTECHPAFENRIFAIESLHKVDDASDTHGHGTHVCASVCGSGIYKDPDHGEIPVQGTAPASQIMVQSIAKPEPRQLGVPADLSKDLFAKPYNLGIRIHSNSWAKGWSDVDGQPDYNEQATNIDRFVYGSTAASLEGQFPPHEDFIILLAAGNNANRTGNREKFPSQIGAAAAAKNAITVGACGSTRPNNAWKYNDKPRAKAATGINDTAEFSSRGPTKPLKGTDGRIKPEVVAPGVAILSAASRALPIGDPERKSGGISKDNDWMFLSGTSMATPLVAGCVALLREALEKTQGKKHPSAALIKALLVNGAINFSNIVGPGFGYDYEQGFGRVIVDSSIAMIHNGSFIDGGGLRGESNPNRDATSFDVPGLVQLGPPELQRWESAEIEILRGGGRRRLVVTMAYPDLHGALLQNSMNLIVRSGGVERHGNMGKDGGDTFDNTNNVEKVLWDNVPGPTFQVIVQVANNFNPMAAASFAAVWDLREMARL</sequence>
<dbReference type="Gene3D" id="2.60.120.380">
    <property type="match status" value="1"/>
</dbReference>